<name>X1D9A6_9ZZZZ</name>
<proteinExistence type="predicted"/>
<gene>
    <name evidence="1" type="ORF">S01H4_47736</name>
</gene>
<evidence type="ECO:0000313" key="1">
    <source>
        <dbReference type="EMBL" id="GAH01649.1"/>
    </source>
</evidence>
<dbReference type="AlphaFoldDB" id="X1D9A6"/>
<organism evidence="1">
    <name type="scientific">marine sediment metagenome</name>
    <dbReference type="NCBI Taxonomy" id="412755"/>
    <lineage>
        <taxon>unclassified sequences</taxon>
        <taxon>metagenomes</taxon>
        <taxon>ecological metagenomes</taxon>
    </lineage>
</organism>
<dbReference type="EMBL" id="BART01026833">
    <property type="protein sequence ID" value="GAH01649.1"/>
    <property type="molecule type" value="Genomic_DNA"/>
</dbReference>
<reference evidence="1" key="1">
    <citation type="journal article" date="2014" name="Front. Microbiol.">
        <title>High frequency of phylogenetically diverse reductive dehalogenase-homologous genes in deep subseafloor sedimentary metagenomes.</title>
        <authorList>
            <person name="Kawai M."/>
            <person name="Futagami T."/>
            <person name="Toyoda A."/>
            <person name="Takaki Y."/>
            <person name="Nishi S."/>
            <person name="Hori S."/>
            <person name="Arai W."/>
            <person name="Tsubouchi T."/>
            <person name="Morono Y."/>
            <person name="Uchiyama I."/>
            <person name="Ito T."/>
            <person name="Fujiyama A."/>
            <person name="Inagaki F."/>
            <person name="Takami H."/>
        </authorList>
    </citation>
    <scope>NUCLEOTIDE SEQUENCE</scope>
    <source>
        <strain evidence="1">Expedition CK06-06</strain>
    </source>
</reference>
<sequence>MQLPCAAKAASTRLKIFTVNGIGGVRWTDAAASGKHKAQVTTGAASGYANPLRINAIIIRMVADKAYAPIYIINNFHDGCFWLREVADRKHCVTPPQQWSHQPGWCFSWFSRLPSAANDQNDTDTIDMLWLYDI</sequence>
<comment type="caution">
    <text evidence="1">The sequence shown here is derived from an EMBL/GenBank/DDBJ whole genome shotgun (WGS) entry which is preliminary data.</text>
</comment>
<accession>X1D9A6</accession>
<protein>
    <submittedName>
        <fullName evidence="1">Uncharacterized protein</fullName>
    </submittedName>
</protein>